<evidence type="ECO:0000259" key="6">
    <source>
        <dbReference type="Pfam" id="PF00155"/>
    </source>
</evidence>
<evidence type="ECO:0000256" key="1">
    <source>
        <dbReference type="ARBA" id="ARBA00022576"/>
    </source>
</evidence>
<proteinExistence type="inferred from homology"/>
<reference evidence="8" key="1">
    <citation type="journal article" date="2019" name="Int. J. Syst. Evol. Microbiol.">
        <title>The Global Catalogue of Microorganisms (GCM) 10K type strain sequencing project: providing services to taxonomists for standard genome sequencing and annotation.</title>
        <authorList>
            <consortium name="The Broad Institute Genomics Platform"/>
            <consortium name="The Broad Institute Genome Sequencing Center for Infectious Disease"/>
            <person name="Wu L."/>
            <person name="Ma J."/>
        </authorList>
    </citation>
    <scope>NUCLEOTIDE SEQUENCE [LARGE SCALE GENOMIC DNA]</scope>
    <source>
        <strain evidence="8">JCM 12696</strain>
    </source>
</reference>
<keyword evidence="8" id="KW-1185">Reference proteome</keyword>
<keyword evidence="3" id="KW-0663">Pyridoxal phosphate</keyword>
<evidence type="ECO:0000313" key="8">
    <source>
        <dbReference type="Proteomes" id="UP001501371"/>
    </source>
</evidence>
<evidence type="ECO:0000256" key="2">
    <source>
        <dbReference type="ARBA" id="ARBA00022679"/>
    </source>
</evidence>
<evidence type="ECO:0000256" key="3">
    <source>
        <dbReference type="ARBA" id="ARBA00022898"/>
    </source>
</evidence>
<dbReference type="PROSITE" id="PS00105">
    <property type="entry name" value="AA_TRANSFER_CLASS_1"/>
    <property type="match status" value="1"/>
</dbReference>
<evidence type="ECO:0000256" key="4">
    <source>
        <dbReference type="RuleBase" id="RU000481"/>
    </source>
</evidence>
<dbReference type="InterPro" id="IPR004838">
    <property type="entry name" value="NHTrfase_class1_PyrdxlP-BS"/>
</dbReference>
<dbReference type="PANTHER" id="PTHR43643">
    <property type="entry name" value="HISTIDINOL-PHOSPHATE AMINOTRANSFERASE 2"/>
    <property type="match status" value="1"/>
</dbReference>
<dbReference type="Proteomes" id="UP001501371">
    <property type="component" value="Unassembled WGS sequence"/>
</dbReference>
<accession>A0ABP4F3Q5</accession>
<dbReference type="InterPro" id="IPR004839">
    <property type="entry name" value="Aminotransferase_I/II_large"/>
</dbReference>
<sequence length="351" mass="37446">MATERFPAYRDDETPYAAPSGDLWDLSNNEISLPPPPQVLSVLRSESERAHLYPDPRAGLLVDALAGHFPVDRGSVLVGPGSAGVLQQLLLTLCGPGDEVVHAEPCFDAYPLLIAISAARGVPVPLTATGEHDLRAMRARVGADTRVVILCSPHNPTGTSLTPSDLHDFLVGLPPGVITILDQAYVEFDGESDPRDLGLLHAHRDLVLLRSFSKAHGLAGLRVGYAIAPPALVARARKTAIPFSVTRGAERAAIASLRERDTLRQRMAYVRGQRDSLFKHLSDAGLAPLPSRGNFLWMPLGAGSERFAEASARAGVKVRAYPGQGVRVTVGNEAAHRALIAAAHDFSRAAT</sequence>
<dbReference type="InterPro" id="IPR015422">
    <property type="entry name" value="PyrdxlP-dep_Trfase_small"/>
</dbReference>
<evidence type="ECO:0000256" key="5">
    <source>
        <dbReference type="SAM" id="MobiDB-lite"/>
    </source>
</evidence>
<dbReference type="PANTHER" id="PTHR43643:SF3">
    <property type="entry name" value="HISTIDINOL-PHOSPHATE AMINOTRANSFERASE"/>
    <property type="match status" value="1"/>
</dbReference>
<dbReference type="CDD" id="cd00609">
    <property type="entry name" value="AAT_like"/>
    <property type="match status" value="1"/>
</dbReference>
<dbReference type="InterPro" id="IPR050106">
    <property type="entry name" value="HistidinolP_aminotransfase"/>
</dbReference>
<dbReference type="Gene3D" id="3.40.640.10">
    <property type="entry name" value="Type I PLP-dependent aspartate aminotransferase-like (Major domain)"/>
    <property type="match status" value="1"/>
</dbReference>
<comment type="cofactor">
    <cofactor evidence="4">
        <name>pyridoxal 5'-phosphate</name>
        <dbReference type="ChEBI" id="CHEBI:597326"/>
    </cofactor>
</comment>
<feature type="domain" description="Aminotransferase class I/classII large" evidence="6">
    <location>
        <begin position="24"/>
        <end position="336"/>
    </location>
</feature>
<dbReference type="SUPFAM" id="SSF53383">
    <property type="entry name" value="PLP-dependent transferases"/>
    <property type="match status" value="1"/>
</dbReference>
<comment type="caution">
    <text evidence="7">The sequence shown here is derived from an EMBL/GenBank/DDBJ whole genome shotgun (WGS) entry which is preliminary data.</text>
</comment>
<gene>
    <name evidence="7" type="primary">hisC_2</name>
    <name evidence="7" type="ORF">GCM10009654_08020</name>
</gene>
<organism evidence="7 8">
    <name type="scientific">Streptomyces hebeiensis</name>
    <dbReference type="NCBI Taxonomy" id="229486"/>
    <lineage>
        <taxon>Bacteria</taxon>
        <taxon>Bacillati</taxon>
        <taxon>Actinomycetota</taxon>
        <taxon>Actinomycetes</taxon>
        <taxon>Kitasatosporales</taxon>
        <taxon>Streptomycetaceae</taxon>
        <taxon>Streptomyces</taxon>
    </lineage>
</organism>
<dbReference type="Pfam" id="PF00155">
    <property type="entry name" value="Aminotran_1_2"/>
    <property type="match status" value="1"/>
</dbReference>
<comment type="similarity">
    <text evidence="4">Belongs to the class-I pyridoxal-phosphate-dependent aminotransferase family.</text>
</comment>
<name>A0ABP4F3Q5_9ACTN</name>
<dbReference type="InterPro" id="IPR015421">
    <property type="entry name" value="PyrdxlP-dep_Trfase_major"/>
</dbReference>
<keyword evidence="1 4" id="KW-0032">Aminotransferase</keyword>
<protein>
    <recommendedName>
        <fullName evidence="4">Aminotransferase</fullName>
        <ecNumber evidence="4">2.6.1.-</ecNumber>
    </recommendedName>
</protein>
<evidence type="ECO:0000313" key="7">
    <source>
        <dbReference type="EMBL" id="GAA1154881.1"/>
    </source>
</evidence>
<dbReference type="InterPro" id="IPR015424">
    <property type="entry name" value="PyrdxlP-dep_Trfase"/>
</dbReference>
<dbReference type="EMBL" id="BAAAKV010000005">
    <property type="protein sequence ID" value="GAA1154881.1"/>
    <property type="molecule type" value="Genomic_DNA"/>
</dbReference>
<keyword evidence="2 4" id="KW-0808">Transferase</keyword>
<dbReference type="EC" id="2.6.1.-" evidence="4"/>
<dbReference type="Gene3D" id="3.90.1150.10">
    <property type="entry name" value="Aspartate Aminotransferase, domain 1"/>
    <property type="match status" value="1"/>
</dbReference>
<feature type="region of interest" description="Disordered" evidence="5">
    <location>
        <begin position="1"/>
        <end position="21"/>
    </location>
</feature>